<accession>A0A2B7Y277</accession>
<dbReference type="Pfam" id="PF13302">
    <property type="entry name" value="Acetyltransf_3"/>
    <property type="match status" value="1"/>
</dbReference>
<comment type="similarity">
    <text evidence="1">Belongs to the acetyltransferase family. GNAT subfamily.</text>
</comment>
<sequence length="268" mass="30385">MLINEKTAVSSSKDLLVPYSRHHVPRYHEWMKDPEIQEATASEPLSLDEEYAMQASWRNDADKLTFIICSPLPTTTEVQPETAISDPRFDAPEMMVGDVNLFLRLEEDGDDDDDDSDNESETSGRGSSAGTPHVVGEVELMVAEKTNQRKGFGRAALICFLKYILDHEDEIVAEFLKGTRGYYYHGSEDTPPTTTTCQPKLSYLVVKIGQSNTRSLALFESLAFKRVTEKPNIFGELELRRFGLGADDVKDLLDRYDIRGYRELIYER</sequence>
<evidence type="ECO:0000256" key="2">
    <source>
        <dbReference type="ARBA" id="ARBA00022679"/>
    </source>
</evidence>
<protein>
    <recommendedName>
        <fullName evidence="5">N-acetyltransferase domain-containing protein</fullName>
    </recommendedName>
</protein>
<keyword evidence="7" id="KW-1185">Reference proteome</keyword>
<evidence type="ECO:0000256" key="4">
    <source>
        <dbReference type="SAM" id="MobiDB-lite"/>
    </source>
</evidence>
<keyword evidence="3" id="KW-0012">Acyltransferase</keyword>
<organism evidence="6 7">
    <name type="scientific">Polytolypa hystricis (strain UAMH7299)</name>
    <dbReference type="NCBI Taxonomy" id="1447883"/>
    <lineage>
        <taxon>Eukaryota</taxon>
        <taxon>Fungi</taxon>
        <taxon>Dikarya</taxon>
        <taxon>Ascomycota</taxon>
        <taxon>Pezizomycotina</taxon>
        <taxon>Eurotiomycetes</taxon>
        <taxon>Eurotiomycetidae</taxon>
        <taxon>Onygenales</taxon>
        <taxon>Onygenales incertae sedis</taxon>
        <taxon>Polytolypa</taxon>
    </lineage>
</organism>
<dbReference type="Proteomes" id="UP000224634">
    <property type="component" value="Unassembled WGS sequence"/>
</dbReference>
<evidence type="ECO:0000256" key="3">
    <source>
        <dbReference type="ARBA" id="ARBA00023315"/>
    </source>
</evidence>
<dbReference type="GO" id="GO:0008080">
    <property type="term" value="F:N-acetyltransferase activity"/>
    <property type="evidence" value="ECO:0007669"/>
    <property type="project" value="InterPro"/>
</dbReference>
<gene>
    <name evidence="6" type="ORF">AJ80_04571</name>
</gene>
<reference evidence="6 7" key="1">
    <citation type="submission" date="2017-10" db="EMBL/GenBank/DDBJ databases">
        <title>Comparative genomics in systemic dimorphic fungi from Ajellomycetaceae.</title>
        <authorList>
            <person name="Munoz J.F."/>
            <person name="Mcewen J.G."/>
            <person name="Clay O.K."/>
            <person name="Cuomo C.A."/>
        </authorList>
    </citation>
    <scope>NUCLEOTIDE SEQUENCE [LARGE SCALE GENOMIC DNA]</scope>
    <source>
        <strain evidence="6 7">UAMH7299</strain>
    </source>
</reference>
<dbReference type="InterPro" id="IPR016181">
    <property type="entry name" value="Acyl_CoA_acyltransferase"/>
</dbReference>
<evidence type="ECO:0000256" key="1">
    <source>
        <dbReference type="ARBA" id="ARBA00009342"/>
    </source>
</evidence>
<dbReference type="InterPro" id="IPR039135">
    <property type="entry name" value="NAT9-like"/>
</dbReference>
<dbReference type="SUPFAM" id="SSF55729">
    <property type="entry name" value="Acyl-CoA N-acyltransferases (Nat)"/>
    <property type="match status" value="1"/>
</dbReference>
<dbReference type="EMBL" id="PDNA01000059">
    <property type="protein sequence ID" value="PGH18184.1"/>
    <property type="molecule type" value="Genomic_DNA"/>
</dbReference>
<proteinExistence type="inferred from homology"/>
<evidence type="ECO:0000259" key="5">
    <source>
        <dbReference type="Pfam" id="PF13302"/>
    </source>
</evidence>
<dbReference type="InterPro" id="IPR000182">
    <property type="entry name" value="GNAT_dom"/>
</dbReference>
<feature type="region of interest" description="Disordered" evidence="4">
    <location>
        <begin position="106"/>
        <end position="133"/>
    </location>
</feature>
<name>A0A2B7Y277_POLH7</name>
<keyword evidence="2" id="KW-0808">Transferase</keyword>
<dbReference type="PANTHER" id="PTHR13256">
    <property type="entry name" value="N-ACETYLTRANSFERASE 9"/>
    <property type="match status" value="1"/>
</dbReference>
<feature type="domain" description="N-acetyltransferase" evidence="5">
    <location>
        <begin position="15"/>
        <end position="225"/>
    </location>
</feature>
<feature type="compositionally biased region" description="Acidic residues" evidence="4">
    <location>
        <begin position="107"/>
        <end position="120"/>
    </location>
</feature>
<dbReference type="PANTHER" id="PTHR13256:SF16">
    <property type="entry name" value="ALPHA_BETA-TUBULIN-N-ACETYLTRANSFERASE 9"/>
    <property type="match status" value="1"/>
</dbReference>
<dbReference type="Gene3D" id="3.40.630.30">
    <property type="match status" value="1"/>
</dbReference>
<evidence type="ECO:0000313" key="6">
    <source>
        <dbReference type="EMBL" id="PGH18184.1"/>
    </source>
</evidence>
<evidence type="ECO:0000313" key="7">
    <source>
        <dbReference type="Proteomes" id="UP000224634"/>
    </source>
</evidence>
<dbReference type="AlphaFoldDB" id="A0A2B7Y277"/>
<dbReference type="STRING" id="1447883.A0A2B7Y277"/>
<dbReference type="OrthoDB" id="5043642at2759"/>
<comment type="caution">
    <text evidence="6">The sequence shown here is derived from an EMBL/GenBank/DDBJ whole genome shotgun (WGS) entry which is preliminary data.</text>
</comment>